<evidence type="ECO:0000256" key="1">
    <source>
        <dbReference type="ARBA" id="ARBA00022598"/>
    </source>
</evidence>
<reference evidence="6" key="2">
    <citation type="submission" date="2012-11" db="EMBL/GenBank/DDBJ databases">
        <authorList>
            <person name="Kuo A."/>
            <person name="Curtis B.A."/>
            <person name="Tanifuji G."/>
            <person name="Burki F."/>
            <person name="Gruber A."/>
            <person name="Irimia M."/>
            <person name="Maruyama S."/>
            <person name="Arias M.C."/>
            <person name="Ball S.G."/>
            <person name="Gile G.H."/>
            <person name="Hirakawa Y."/>
            <person name="Hopkins J.F."/>
            <person name="Rensing S.A."/>
            <person name="Schmutz J."/>
            <person name="Symeonidi A."/>
            <person name="Elias M."/>
            <person name="Eveleigh R.J."/>
            <person name="Herman E.K."/>
            <person name="Klute M.J."/>
            <person name="Nakayama T."/>
            <person name="Obornik M."/>
            <person name="Reyes-Prieto A."/>
            <person name="Armbrust E.V."/>
            <person name="Aves S.J."/>
            <person name="Beiko R.G."/>
            <person name="Coutinho P."/>
            <person name="Dacks J.B."/>
            <person name="Durnford D.G."/>
            <person name="Fast N.M."/>
            <person name="Green B.R."/>
            <person name="Grisdale C."/>
            <person name="Hempe F."/>
            <person name="Henrissat B."/>
            <person name="Hoppner M.P."/>
            <person name="Ishida K.-I."/>
            <person name="Kim E."/>
            <person name="Koreny L."/>
            <person name="Kroth P.G."/>
            <person name="Liu Y."/>
            <person name="Malik S.-B."/>
            <person name="Maier U.G."/>
            <person name="McRose D."/>
            <person name="Mock T."/>
            <person name="Neilson J.A."/>
            <person name="Onodera N.T."/>
            <person name="Poole A.M."/>
            <person name="Pritham E.J."/>
            <person name="Richards T.A."/>
            <person name="Rocap G."/>
            <person name="Roy S.W."/>
            <person name="Sarai C."/>
            <person name="Schaack S."/>
            <person name="Shirato S."/>
            <person name="Slamovits C.H."/>
            <person name="Spencer D.F."/>
            <person name="Suzuki S."/>
            <person name="Worden A.Z."/>
            <person name="Zauner S."/>
            <person name="Barry K."/>
            <person name="Bell C."/>
            <person name="Bharti A.K."/>
            <person name="Crow J.A."/>
            <person name="Grimwood J."/>
            <person name="Kramer R."/>
            <person name="Lindquist E."/>
            <person name="Lucas S."/>
            <person name="Salamov A."/>
            <person name="McFadden G.I."/>
            <person name="Lane C.E."/>
            <person name="Keeling P.J."/>
            <person name="Gray M.W."/>
            <person name="Grigoriev I.V."/>
            <person name="Archibald J.M."/>
        </authorList>
    </citation>
    <scope>NUCLEOTIDE SEQUENCE</scope>
    <source>
        <strain evidence="6">CCMP2712</strain>
    </source>
</reference>
<sequence length="278" mass="31749">ARIPGMNEICNKCRFSNAMFLAQKLFPEIVDFWPKSWVLPSQYKELKSTMKGSRLTFIVKPGDGAKGEGIFIALGYDDLFRRLEDHQKKFNNLDVVVQVYLEQPMLLKGGYKFDLRIYALIQSVSPLRVYVCREGLARLCTLPYKAPSQNNVNQVMGHLTNYSLNKQSDNYVWSKYDQDEAGSKRTISAAFAELKRMGFDVDQIWRRIDRLVHVTFLAVQPMLLASSLQLMQEHGVPRRWGYDGGAGCFHIVGVDVMLDKDGNPYLLELNASPRQAIE</sequence>
<dbReference type="Proteomes" id="UP000011087">
    <property type="component" value="Unassembled WGS sequence"/>
</dbReference>
<feature type="non-terminal residue" evidence="4">
    <location>
        <position position="278"/>
    </location>
</feature>
<dbReference type="GeneID" id="17289898"/>
<dbReference type="AlphaFoldDB" id="L1IB81"/>
<feature type="non-terminal residue" evidence="4">
    <location>
        <position position="1"/>
    </location>
</feature>
<dbReference type="GO" id="GO:0036064">
    <property type="term" value="C:ciliary basal body"/>
    <property type="evidence" value="ECO:0007669"/>
    <property type="project" value="TreeGrafter"/>
</dbReference>
<keyword evidence="3" id="KW-0067">ATP-binding</keyword>
<reference evidence="4 6" key="1">
    <citation type="journal article" date="2012" name="Nature">
        <title>Algal genomes reveal evolutionary mosaicism and the fate of nucleomorphs.</title>
        <authorList>
            <consortium name="DOE Joint Genome Institute"/>
            <person name="Curtis B.A."/>
            <person name="Tanifuji G."/>
            <person name="Burki F."/>
            <person name="Gruber A."/>
            <person name="Irimia M."/>
            <person name="Maruyama S."/>
            <person name="Arias M.C."/>
            <person name="Ball S.G."/>
            <person name="Gile G.H."/>
            <person name="Hirakawa Y."/>
            <person name="Hopkins J.F."/>
            <person name="Kuo A."/>
            <person name="Rensing S.A."/>
            <person name="Schmutz J."/>
            <person name="Symeonidi A."/>
            <person name="Elias M."/>
            <person name="Eveleigh R.J."/>
            <person name="Herman E.K."/>
            <person name="Klute M.J."/>
            <person name="Nakayama T."/>
            <person name="Obornik M."/>
            <person name="Reyes-Prieto A."/>
            <person name="Armbrust E.V."/>
            <person name="Aves S.J."/>
            <person name="Beiko R.G."/>
            <person name="Coutinho P."/>
            <person name="Dacks J.B."/>
            <person name="Durnford D.G."/>
            <person name="Fast N.M."/>
            <person name="Green B.R."/>
            <person name="Grisdale C.J."/>
            <person name="Hempel F."/>
            <person name="Henrissat B."/>
            <person name="Hoppner M.P."/>
            <person name="Ishida K."/>
            <person name="Kim E."/>
            <person name="Koreny L."/>
            <person name="Kroth P.G."/>
            <person name="Liu Y."/>
            <person name="Malik S.B."/>
            <person name="Maier U.G."/>
            <person name="McRose D."/>
            <person name="Mock T."/>
            <person name="Neilson J.A."/>
            <person name="Onodera N.T."/>
            <person name="Poole A.M."/>
            <person name="Pritham E.J."/>
            <person name="Richards T.A."/>
            <person name="Rocap G."/>
            <person name="Roy S.W."/>
            <person name="Sarai C."/>
            <person name="Schaack S."/>
            <person name="Shirato S."/>
            <person name="Slamovits C.H."/>
            <person name="Spencer D.F."/>
            <person name="Suzuki S."/>
            <person name="Worden A.Z."/>
            <person name="Zauner S."/>
            <person name="Barry K."/>
            <person name="Bell C."/>
            <person name="Bharti A.K."/>
            <person name="Crow J.A."/>
            <person name="Grimwood J."/>
            <person name="Kramer R."/>
            <person name="Lindquist E."/>
            <person name="Lucas S."/>
            <person name="Salamov A."/>
            <person name="McFadden G.I."/>
            <person name="Lane C.E."/>
            <person name="Keeling P.J."/>
            <person name="Gray M.W."/>
            <person name="Grigoriev I.V."/>
            <person name="Archibald J.M."/>
        </authorList>
    </citation>
    <scope>NUCLEOTIDE SEQUENCE</scope>
    <source>
        <strain evidence="4 6">CCMP2712</strain>
    </source>
</reference>
<dbReference type="PANTHER" id="PTHR12241">
    <property type="entry name" value="TUBULIN POLYGLUTAMYLASE"/>
    <property type="match status" value="1"/>
</dbReference>
<dbReference type="PANTHER" id="PTHR12241:SF154">
    <property type="entry name" value="TUBULIN POLYGLUTAMYLASE TTLL11"/>
    <property type="match status" value="1"/>
</dbReference>
<evidence type="ECO:0000256" key="2">
    <source>
        <dbReference type="ARBA" id="ARBA00022741"/>
    </source>
</evidence>
<organism evidence="4">
    <name type="scientific">Guillardia theta (strain CCMP2712)</name>
    <name type="common">Cryptophyte</name>
    <dbReference type="NCBI Taxonomy" id="905079"/>
    <lineage>
        <taxon>Eukaryota</taxon>
        <taxon>Cryptophyceae</taxon>
        <taxon>Pyrenomonadales</taxon>
        <taxon>Geminigeraceae</taxon>
        <taxon>Guillardia</taxon>
    </lineage>
</organism>
<proteinExistence type="predicted"/>
<gene>
    <name evidence="4" type="ORF">GUITHDRAFT_52231</name>
</gene>
<dbReference type="HOGENOM" id="CLU_010131_1_3_1"/>
<dbReference type="KEGG" id="gtt:GUITHDRAFT_52231"/>
<dbReference type="OMA" id="FESTWAR"/>
<accession>L1IB81</accession>
<dbReference type="PROSITE" id="PS51221">
    <property type="entry name" value="TTL"/>
    <property type="match status" value="1"/>
</dbReference>
<reference evidence="5" key="3">
    <citation type="submission" date="2016-03" db="UniProtKB">
        <authorList>
            <consortium name="EnsemblProtists"/>
        </authorList>
    </citation>
    <scope>IDENTIFICATION</scope>
</reference>
<dbReference type="Pfam" id="PF03133">
    <property type="entry name" value="TTL"/>
    <property type="match status" value="1"/>
</dbReference>
<name>L1IB81_GUITC</name>
<dbReference type="SUPFAM" id="SSF56059">
    <property type="entry name" value="Glutathione synthetase ATP-binding domain-like"/>
    <property type="match status" value="1"/>
</dbReference>
<evidence type="ECO:0000313" key="6">
    <source>
        <dbReference type="Proteomes" id="UP000011087"/>
    </source>
</evidence>
<evidence type="ECO:0000313" key="4">
    <source>
        <dbReference type="EMBL" id="EKX33174.1"/>
    </source>
</evidence>
<dbReference type="EnsemblProtists" id="EKX33174">
    <property type="protein sequence ID" value="EKX33174"/>
    <property type="gene ID" value="GUITHDRAFT_52231"/>
</dbReference>
<dbReference type="eggNOG" id="KOG2158">
    <property type="taxonomic scope" value="Eukaryota"/>
</dbReference>
<protein>
    <recommendedName>
        <fullName evidence="7">Tubulin-tyrosine ligase</fullName>
    </recommendedName>
</protein>
<keyword evidence="6" id="KW-1185">Reference proteome</keyword>
<evidence type="ECO:0008006" key="7">
    <source>
        <dbReference type="Google" id="ProtNLM"/>
    </source>
</evidence>
<dbReference type="GO" id="GO:0000226">
    <property type="term" value="P:microtubule cytoskeleton organization"/>
    <property type="evidence" value="ECO:0007669"/>
    <property type="project" value="TreeGrafter"/>
</dbReference>
<dbReference type="RefSeq" id="XP_005820154.1">
    <property type="nucleotide sequence ID" value="XM_005820097.1"/>
</dbReference>
<keyword evidence="1" id="KW-0436">Ligase</keyword>
<evidence type="ECO:0000313" key="5">
    <source>
        <dbReference type="EnsemblProtists" id="EKX33174"/>
    </source>
</evidence>
<keyword evidence="2" id="KW-0547">Nucleotide-binding</keyword>
<evidence type="ECO:0000256" key="3">
    <source>
        <dbReference type="ARBA" id="ARBA00022840"/>
    </source>
</evidence>
<dbReference type="PaxDb" id="55529-EKX33174"/>
<dbReference type="OrthoDB" id="202825at2759"/>
<dbReference type="InterPro" id="IPR004344">
    <property type="entry name" value="TTL/TTLL_fam"/>
</dbReference>
<dbReference type="Gene3D" id="3.30.470.20">
    <property type="entry name" value="ATP-grasp fold, B domain"/>
    <property type="match status" value="1"/>
</dbReference>
<dbReference type="GO" id="GO:0005524">
    <property type="term" value="F:ATP binding"/>
    <property type="evidence" value="ECO:0007669"/>
    <property type="project" value="UniProtKB-KW"/>
</dbReference>
<dbReference type="EMBL" id="JH993153">
    <property type="protein sequence ID" value="EKX33174.1"/>
    <property type="molecule type" value="Genomic_DNA"/>
</dbReference>
<dbReference type="GO" id="GO:0070740">
    <property type="term" value="F:tubulin-glutamic acid ligase activity"/>
    <property type="evidence" value="ECO:0007669"/>
    <property type="project" value="TreeGrafter"/>
</dbReference>
<dbReference type="GO" id="GO:0015631">
    <property type="term" value="F:tubulin binding"/>
    <property type="evidence" value="ECO:0007669"/>
    <property type="project" value="TreeGrafter"/>
</dbReference>